<dbReference type="PRINTS" id="PR00344">
    <property type="entry name" value="BCTRLSENSOR"/>
</dbReference>
<evidence type="ECO:0000256" key="3">
    <source>
        <dbReference type="ARBA" id="ARBA00022553"/>
    </source>
</evidence>
<dbReference type="InterPro" id="IPR036097">
    <property type="entry name" value="HisK_dim/P_sf"/>
</dbReference>
<evidence type="ECO:0000256" key="2">
    <source>
        <dbReference type="ARBA" id="ARBA00012438"/>
    </source>
</evidence>
<keyword evidence="9" id="KW-0902">Two-component regulatory system</keyword>
<accession>A0A940WY88</accession>
<keyword evidence="7" id="KW-0067">ATP-binding</keyword>
<dbReference type="PANTHER" id="PTHR43065:SF34">
    <property type="entry name" value="SPORULATION KINASE A"/>
    <property type="match status" value="1"/>
</dbReference>
<dbReference type="InterPro" id="IPR003661">
    <property type="entry name" value="HisK_dim/P_dom"/>
</dbReference>
<dbReference type="InterPro" id="IPR003594">
    <property type="entry name" value="HATPase_dom"/>
</dbReference>
<evidence type="ECO:0000256" key="8">
    <source>
        <dbReference type="ARBA" id="ARBA00022969"/>
    </source>
</evidence>
<dbReference type="InterPro" id="IPR005467">
    <property type="entry name" value="His_kinase_dom"/>
</dbReference>
<evidence type="ECO:0000256" key="6">
    <source>
        <dbReference type="ARBA" id="ARBA00022777"/>
    </source>
</evidence>
<dbReference type="Pfam" id="PF00512">
    <property type="entry name" value="HisKA"/>
    <property type="match status" value="1"/>
</dbReference>
<dbReference type="PANTHER" id="PTHR43065">
    <property type="entry name" value="SENSOR HISTIDINE KINASE"/>
    <property type="match status" value="1"/>
</dbReference>
<gene>
    <name evidence="11" type="ORF">J7W16_17680</name>
</gene>
<dbReference type="InterPro" id="IPR036890">
    <property type="entry name" value="HATPase_C_sf"/>
</dbReference>
<dbReference type="PROSITE" id="PS50109">
    <property type="entry name" value="HIS_KIN"/>
    <property type="match status" value="1"/>
</dbReference>
<dbReference type="AlphaFoldDB" id="A0A940WY88"/>
<dbReference type="FunFam" id="1.10.287.130:FF:000040">
    <property type="entry name" value="PAS domain-containing sensor histidine kinase"/>
    <property type="match status" value="1"/>
</dbReference>
<sequence>MKAKRPSLENEFAFTSNINLSSGAHILYVYSDQQSYLNNAISFITEGLDKNQHIHFVDTSENNNILKTMLRKQNYSESKIKTIQFSEARSFYEPLLASEGIELPNYKRVFETEGNQSIRTWGKLDFPTKDLLNQRLIPYEHEIDMVIKEHQSISVCAYNGEELSATMMGKLMHVHEYLMTDSTIVPSQLYSGSSENRSFPTMSDQVKREKETENLLIRSEKLSMAGQLAAGIAHEIRNPLTSIKGFFQLIKKNEHSDLFYKIIEEELSKIEQISSELLILAKPHSEVRQSHSIYQLIEDVTFLLESQAIIKNIIIKTNYENTNMKIQCEDTKIKQVLINLIKNAIEVMDSGTININVKEKNHCALISITDEGNGMSESSLKKLGEPFYTTKPKGTGLGLLVCYKIIENHGGTICVDSTLGQGTTFTVKLPLN</sequence>
<evidence type="ECO:0000313" key="12">
    <source>
        <dbReference type="Proteomes" id="UP000678228"/>
    </source>
</evidence>
<feature type="domain" description="Histidine kinase" evidence="10">
    <location>
        <begin position="231"/>
        <end position="432"/>
    </location>
</feature>
<dbReference type="SMART" id="SM00388">
    <property type="entry name" value="HisKA"/>
    <property type="match status" value="1"/>
</dbReference>
<dbReference type="SMART" id="SM00387">
    <property type="entry name" value="HATPase_c"/>
    <property type="match status" value="1"/>
</dbReference>
<keyword evidence="6" id="KW-0418">Kinase</keyword>
<dbReference type="SUPFAM" id="SSF47384">
    <property type="entry name" value="Homodimeric domain of signal transducing histidine kinase"/>
    <property type="match status" value="1"/>
</dbReference>
<evidence type="ECO:0000313" key="11">
    <source>
        <dbReference type="EMBL" id="MBP3952957.1"/>
    </source>
</evidence>
<reference evidence="11" key="1">
    <citation type="submission" date="2021-03" db="EMBL/GenBank/DDBJ databases">
        <title>Bacillus suaedae sp. nov., isolated from Suaeda aralocaspica.</title>
        <authorList>
            <person name="Lei R.F.R."/>
        </authorList>
    </citation>
    <scope>NUCLEOTIDE SEQUENCE</scope>
    <source>
        <strain evidence="11">YZJH907-2</strain>
    </source>
</reference>
<dbReference type="GO" id="GO:0005524">
    <property type="term" value="F:ATP binding"/>
    <property type="evidence" value="ECO:0007669"/>
    <property type="project" value="UniProtKB-KW"/>
</dbReference>
<dbReference type="Pfam" id="PF02518">
    <property type="entry name" value="HATPase_c"/>
    <property type="match status" value="1"/>
</dbReference>
<dbReference type="InterPro" id="IPR004358">
    <property type="entry name" value="Sig_transdc_His_kin-like_C"/>
</dbReference>
<comment type="catalytic activity">
    <reaction evidence="1">
        <text>ATP + protein L-histidine = ADP + protein N-phospho-L-histidine.</text>
        <dbReference type="EC" id="2.7.13.3"/>
    </reaction>
</comment>
<name>A0A940WY88_9BACI</name>
<dbReference type="RefSeq" id="WP_210598804.1">
    <property type="nucleotide sequence ID" value="NZ_JAGKSQ010000008.1"/>
</dbReference>
<dbReference type="Proteomes" id="UP000678228">
    <property type="component" value="Unassembled WGS sequence"/>
</dbReference>
<keyword evidence="4" id="KW-0808">Transferase</keyword>
<proteinExistence type="predicted"/>
<dbReference type="InterPro" id="IPR025847">
    <property type="entry name" value="MEDS_domain"/>
</dbReference>
<comment type="caution">
    <text evidence="11">The sequence shown here is derived from an EMBL/GenBank/DDBJ whole genome shotgun (WGS) entry which is preliminary data.</text>
</comment>
<dbReference type="Gene3D" id="1.10.287.130">
    <property type="match status" value="1"/>
</dbReference>
<protein>
    <recommendedName>
        <fullName evidence="2">histidine kinase</fullName>
        <ecNumber evidence="2">2.7.13.3</ecNumber>
    </recommendedName>
</protein>
<dbReference type="CDD" id="cd00082">
    <property type="entry name" value="HisKA"/>
    <property type="match status" value="1"/>
</dbReference>
<evidence type="ECO:0000256" key="9">
    <source>
        <dbReference type="ARBA" id="ARBA00023012"/>
    </source>
</evidence>
<evidence type="ECO:0000256" key="1">
    <source>
        <dbReference type="ARBA" id="ARBA00000085"/>
    </source>
</evidence>
<dbReference type="GO" id="GO:0030435">
    <property type="term" value="P:sporulation resulting in formation of a cellular spore"/>
    <property type="evidence" value="ECO:0007669"/>
    <property type="project" value="UniProtKB-KW"/>
</dbReference>
<dbReference type="EMBL" id="JAGKSQ010000008">
    <property type="protein sequence ID" value="MBP3952957.1"/>
    <property type="molecule type" value="Genomic_DNA"/>
</dbReference>
<keyword evidence="12" id="KW-1185">Reference proteome</keyword>
<evidence type="ECO:0000256" key="7">
    <source>
        <dbReference type="ARBA" id="ARBA00022840"/>
    </source>
</evidence>
<evidence type="ECO:0000259" key="10">
    <source>
        <dbReference type="PROSITE" id="PS50109"/>
    </source>
</evidence>
<dbReference type="Pfam" id="PF14417">
    <property type="entry name" value="MEDS"/>
    <property type="match status" value="1"/>
</dbReference>
<keyword evidence="5" id="KW-0547">Nucleotide-binding</keyword>
<dbReference type="Gene3D" id="3.30.565.10">
    <property type="entry name" value="Histidine kinase-like ATPase, C-terminal domain"/>
    <property type="match status" value="1"/>
</dbReference>
<organism evidence="11 12">
    <name type="scientific">Halalkalibacter suaedae</name>
    <dbReference type="NCBI Taxonomy" id="2822140"/>
    <lineage>
        <taxon>Bacteria</taxon>
        <taxon>Bacillati</taxon>
        <taxon>Bacillota</taxon>
        <taxon>Bacilli</taxon>
        <taxon>Bacillales</taxon>
        <taxon>Bacillaceae</taxon>
        <taxon>Halalkalibacter</taxon>
    </lineage>
</organism>
<keyword evidence="8" id="KW-0749">Sporulation</keyword>
<evidence type="ECO:0000256" key="4">
    <source>
        <dbReference type="ARBA" id="ARBA00022679"/>
    </source>
</evidence>
<dbReference type="EC" id="2.7.13.3" evidence="2"/>
<keyword evidence="3" id="KW-0597">Phosphoprotein</keyword>
<dbReference type="SUPFAM" id="SSF55874">
    <property type="entry name" value="ATPase domain of HSP90 chaperone/DNA topoisomerase II/histidine kinase"/>
    <property type="match status" value="1"/>
</dbReference>
<evidence type="ECO:0000256" key="5">
    <source>
        <dbReference type="ARBA" id="ARBA00022741"/>
    </source>
</evidence>
<dbReference type="GO" id="GO:0000155">
    <property type="term" value="F:phosphorelay sensor kinase activity"/>
    <property type="evidence" value="ECO:0007669"/>
    <property type="project" value="InterPro"/>
</dbReference>